<dbReference type="HOGENOM" id="CLU_208103_0_0_1"/>
<reference evidence="2" key="1">
    <citation type="journal article" date="2010" name="Science">
        <title>Signatures of adaptation to obligate biotrophy in the Hyaloperonospora arabidopsidis genome.</title>
        <authorList>
            <person name="Baxter L."/>
            <person name="Tripathy S."/>
            <person name="Ishaque N."/>
            <person name="Boot N."/>
            <person name="Cabral A."/>
            <person name="Kemen E."/>
            <person name="Thines M."/>
            <person name="Ah-Fong A."/>
            <person name="Anderson R."/>
            <person name="Badejoko W."/>
            <person name="Bittner-Eddy P."/>
            <person name="Boore J.L."/>
            <person name="Chibucos M.C."/>
            <person name="Coates M."/>
            <person name="Dehal P."/>
            <person name="Delehaunty K."/>
            <person name="Dong S."/>
            <person name="Downton P."/>
            <person name="Dumas B."/>
            <person name="Fabro G."/>
            <person name="Fronick C."/>
            <person name="Fuerstenberg S.I."/>
            <person name="Fulton L."/>
            <person name="Gaulin E."/>
            <person name="Govers F."/>
            <person name="Hughes L."/>
            <person name="Humphray S."/>
            <person name="Jiang R.H."/>
            <person name="Judelson H."/>
            <person name="Kamoun S."/>
            <person name="Kyung K."/>
            <person name="Meijer H."/>
            <person name="Minx P."/>
            <person name="Morris P."/>
            <person name="Nelson J."/>
            <person name="Phuntumart V."/>
            <person name="Qutob D."/>
            <person name="Rehmany A."/>
            <person name="Rougon-Cardoso A."/>
            <person name="Ryden P."/>
            <person name="Torto-Alalibo T."/>
            <person name="Studholme D."/>
            <person name="Wang Y."/>
            <person name="Win J."/>
            <person name="Wood J."/>
            <person name="Clifton S.W."/>
            <person name="Rogers J."/>
            <person name="Van den Ackerveken G."/>
            <person name="Jones J.D."/>
            <person name="McDowell J.M."/>
            <person name="Beynon J."/>
            <person name="Tyler B.M."/>
        </authorList>
    </citation>
    <scope>NUCLEOTIDE SEQUENCE [LARGE SCALE GENOMIC DNA]</scope>
    <source>
        <strain evidence="2">Emoy2</strain>
    </source>
</reference>
<dbReference type="InParanoid" id="M4B8R0"/>
<name>M4B8R0_HYAAE</name>
<evidence type="ECO:0000313" key="2">
    <source>
        <dbReference type="Proteomes" id="UP000011713"/>
    </source>
</evidence>
<dbReference type="AlphaFoldDB" id="M4B8R0"/>
<keyword evidence="2" id="KW-1185">Reference proteome</keyword>
<organism evidence="1 2">
    <name type="scientific">Hyaloperonospora arabidopsidis (strain Emoy2)</name>
    <name type="common">Downy mildew agent</name>
    <name type="synonym">Peronospora arabidopsidis</name>
    <dbReference type="NCBI Taxonomy" id="559515"/>
    <lineage>
        <taxon>Eukaryota</taxon>
        <taxon>Sar</taxon>
        <taxon>Stramenopiles</taxon>
        <taxon>Oomycota</taxon>
        <taxon>Peronosporomycetes</taxon>
        <taxon>Peronosporales</taxon>
        <taxon>Peronosporaceae</taxon>
        <taxon>Hyaloperonospora</taxon>
    </lineage>
</organism>
<sequence>MSQIIGKYKVAQIKPPPCRKAAEGFRRGRAALPANCGRCRHRKDVSASLYRHPQPNSLPAHTL</sequence>
<dbReference type="Proteomes" id="UP000011713">
    <property type="component" value="Unassembled WGS sequence"/>
</dbReference>
<reference evidence="1" key="2">
    <citation type="submission" date="2015-06" db="UniProtKB">
        <authorList>
            <consortium name="EnsemblProtists"/>
        </authorList>
    </citation>
    <scope>IDENTIFICATION</scope>
    <source>
        <strain evidence="1">Emoy2</strain>
    </source>
</reference>
<dbReference type="EMBL" id="JH597989">
    <property type="status" value="NOT_ANNOTATED_CDS"/>
    <property type="molecule type" value="Genomic_DNA"/>
</dbReference>
<accession>M4B8R0</accession>
<dbReference type="EnsemblProtists" id="HpaT802667">
    <property type="protein sequence ID" value="HpaP802667"/>
    <property type="gene ID" value="HpaG802667"/>
</dbReference>
<dbReference type="VEuPathDB" id="FungiDB:HpaG802667"/>
<evidence type="ECO:0000313" key="1">
    <source>
        <dbReference type="EnsemblProtists" id="HpaP802667"/>
    </source>
</evidence>
<proteinExistence type="predicted"/>
<protein>
    <submittedName>
        <fullName evidence="1">Uncharacterized protein</fullName>
    </submittedName>
</protein>